<dbReference type="AlphaFoldDB" id="H0EGV2"/>
<dbReference type="InParanoid" id="H0EGV2"/>
<dbReference type="Proteomes" id="UP000005446">
    <property type="component" value="Unassembled WGS sequence"/>
</dbReference>
<comment type="caution">
    <text evidence="2">The sequence shown here is derived from an EMBL/GenBank/DDBJ whole genome shotgun (WGS) entry which is preliminary data.</text>
</comment>
<protein>
    <submittedName>
        <fullName evidence="2">Uncharacterized protein</fullName>
    </submittedName>
</protein>
<evidence type="ECO:0000313" key="3">
    <source>
        <dbReference type="Proteomes" id="UP000005446"/>
    </source>
</evidence>
<feature type="compositionally biased region" description="Basic and acidic residues" evidence="1">
    <location>
        <begin position="8"/>
        <end position="18"/>
    </location>
</feature>
<dbReference type="OrthoDB" id="5243589at2759"/>
<evidence type="ECO:0000256" key="1">
    <source>
        <dbReference type="SAM" id="MobiDB-lite"/>
    </source>
</evidence>
<keyword evidence="3" id="KW-1185">Reference proteome</keyword>
<feature type="region of interest" description="Disordered" evidence="1">
    <location>
        <begin position="1"/>
        <end position="26"/>
    </location>
</feature>
<organism evidence="2 3">
    <name type="scientific">Glarea lozoyensis (strain ATCC 74030 / MF5533)</name>
    <dbReference type="NCBI Taxonomy" id="1104152"/>
    <lineage>
        <taxon>Eukaryota</taxon>
        <taxon>Fungi</taxon>
        <taxon>Dikarya</taxon>
        <taxon>Ascomycota</taxon>
        <taxon>Pezizomycotina</taxon>
        <taxon>Leotiomycetes</taxon>
        <taxon>Helotiales</taxon>
        <taxon>Helotiaceae</taxon>
        <taxon>Glarea</taxon>
    </lineage>
</organism>
<sequence>MKPPETPQDARRTSENIEHWGPPATRTRSLGLGAEIESGLEVVVDIDRDNEKMVVSQEEDMPAFVLPTSTASTKLMDCPITQDASFYRFGGFCDGAQLMIRGETGFKVVKRPSGHYSATVSARCVKCSYEVGWNDVEKDRLISRDGIYGNSGIRWRQKFISKCHIKTGSIEEPMYAVTSRAMGQATGTHNPKPTGRNARDPDGQYSLHFAVGARISNSDCQMGLQA</sequence>
<reference evidence="2 3" key="1">
    <citation type="journal article" date="2012" name="Eukaryot. Cell">
        <title>Genome sequence of the fungus Glarea lozoyensis: the first genome sequence of a species from the Helotiaceae family.</title>
        <authorList>
            <person name="Youssar L."/>
            <person name="Gruening B.A."/>
            <person name="Erxleben A."/>
            <person name="Guenther S."/>
            <person name="Huettel W."/>
        </authorList>
    </citation>
    <scope>NUCLEOTIDE SEQUENCE [LARGE SCALE GENOMIC DNA]</scope>
    <source>
        <strain evidence="3">ATCC 74030 / MF5533</strain>
    </source>
</reference>
<gene>
    <name evidence="2" type="ORF">M7I_1810</name>
</gene>
<dbReference type="EMBL" id="AGUE01000032">
    <property type="protein sequence ID" value="EHL02216.1"/>
    <property type="molecule type" value="Genomic_DNA"/>
</dbReference>
<accession>H0EGV2</accession>
<feature type="region of interest" description="Disordered" evidence="1">
    <location>
        <begin position="183"/>
        <end position="203"/>
    </location>
</feature>
<dbReference type="HOGENOM" id="CLU_1224878_0_0_1"/>
<name>H0EGV2_GLAL7</name>
<proteinExistence type="predicted"/>
<evidence type="ECO:0000313" key="2">
    <source>
        <dbReference type="EMBL" id="EHL02216.1"/>
    </source>
</evidence>